<dbReference type="Pfam" id="PF03808">
    <property type="entry name" value="Glyco_tran_WecG"/>
    <property type="match status" value="1"/>
</dbReference>
<dbReference type="GO" id="GO:0016758">
    <property type="term" value="F:hexosyltransferase activity"/>
    <property type="evidence" value="ECO:0007669"/>
    <property type="project" value="TreeGrafter"/>
</dbReference>
<evidence type="ECO:0000256" key="1">
    <source>
        <dbReference type="ARBA" id="ARBA00022676"/>
    </source>
</evidence>
<keyword evidence="3" id="KW-1133">Transmembrane helix</keyword>
<sequence length="259" mass="29419">MSTTSPPRPTIFDCPVDSLTMDGALERADEVIAARGSMRFGAINAAKLVSMDQDRELGRAVRDCEVILADGMGVVLAVGMLHRKRIKRLTGIDLMEQLVKRSAEKGYSIYFLGAKPEILDKMLKRFRDEYPGLKVAGQHHGYFSKEDESEIVQQIRDSKADILFVAMGTPAKEMWIDRNHKSLGVPICMGVGGSFDVFSGYVKRAPRWLQRIGLEWFFRFVQEPRRLFHRYFVVSLGFIFRVLGEALRKPFRGKEIARS</sequence>
<dbReference type="Proteomes" id="UP000547674">
    <property type="component" value="Unassembled WGS sequence"/>
</dbReference>
<evidence type="ECO:0000256" key="3">
    <source>
        <dbReference type="SAM" id="Phobius"/>
    </source>
</evidence>
<dbReference type="EMBL" id="JABDJR010000364">
    <property type="protein sequence ID" value="NNF06925.1"/>
    <property type="molecule type" value="Genomic_DNA"/>
</dbReference>
<comment type="caution">
    <text evidence="4">The sequence shown here is derived from an EMBL/GenBank/DDBJ whole genome shotgun (WGS) entry which is preliminary data.</text>
</comment>
<keyword evidence="3" id="KW-0472">Membrane</keyword>
<gene>
    <name evidence="4" type="ORF">HKN21_09210</name>
</gene>
<name>A0A7Y2E972_UNCEI</name>
<accession>A0A7Y2E972</accession>
<reference evidence="4 5" key="1">
    <citation type="submission" date="2020-03" db="EMBL/GenBank/DDBJ databases">
        <title>Metabolic flexibility allows generalist bacteria to become dominant in a frequently disturbed ecosystem.</title>
        <authorList>
            <person name="Chen Y.-J."/>
            <person name="Leung P.M."/>
            <person name="Bay S.K."/>
            <person name="Hugenholtz P."/>
            <person name="Kessler A.J."/>
            <person name="Shelley G."/>
            <person name="Waite D.W."/>
            <person name="Cook P.L."/>
            <person name="Greening C."/>
        </authorList>
    </citation>
    <scope>NUCLEOTIDE SEQUENCE [LARGE SCALE GENOMIC DNA]</scope>
    <source>
        <strain evidence="4">SS_bin_28</strain>
    </source>
</reference>
<keyword evidence="2 4" id="KW-0808">Transferase</keyword>
<dbReference type="PANTHER" id="PTHR34136:SF1">
    <property type="entry name" value="UDP-N-ACETYL-D-MANNOSAMINURONIC ACID TRANSFERASE"/>
    <property type="match status" value="1"/>
</dbReference>
<keyword evidence="1" id="KW-0328">Glycosyltransferase</keyword>
<organism evidence="4 5">
    <name type="scientific">Eiseniibacteriota bacterium</name>
    <dbReference type="NCBI Taxonomy" id="2212470"/>
    <lineage>
        <taxon>Bacteria</taxon>
        <taxon>Candidatus Eiseniibacteriota</taxon>
    </lineage>
</organism>
<proteinExistence type="predicted"/>
<keyword evidence="3" id="KW-0812">Transmembrane</keyword>
<dbReference type="InterPro" id="IPR004629">
    <property type="entry name" value="WecG_TagA_CpsF"/>
</dbReference>
<dbReference type="AlphaFoldDB" id="A0A7Y2E972"/>
<dbReference type="NCBIfam" id="TIGR00696">
    <property type="entry name" value="wecG_tagA_cpsF"/>
    <property type="match status" value="1"/>
</dbReference>
<dbReference type="PANTHER" id="PTHR34136">
    <property type="match status" value="1"/>
</dbReference>
<feature type="transmembrane region" description="Helical" evidence="3">
    <location>
        <begin position="227"/>
        <end position="244"/>
    </location>
</feature>
<evidence type="ECO:0000256" key="2">
    <source>
        <dbReference type="ARBA" id="ARBA00022679"/>
    </source>
</evidence>
<dbReference type="CDD" id="cd06533">
    <property type="entry name" value="Glyco_transf_WecG_TagA"/>
    <property type="match status" value="1"/>
</dbReference>
<evidence type="ECO:0000313" key="4">
    <source>
        <dbReference type="EMBL" id="NNF06925.1"/>
    </source>
</evidence>
<protein>
    <submittedName>
        <fullName evidence="4">WecB/TagA/CpsF family glycosyltransferase</fullName>
    </submittedName>
</protein>
<evidence type="ECO:0000313" key="5">
    <source>
        <dbReference type="Proteomes" id="UP000547674"/>
    </source>
</evidence>